<proteinExistence type="inferred from homology"/>
<comment type="subcellular location">
    <subcellularLocation>
        <location evidence="1">Cell membrane</location>
        <topology evidence="1">Single-pass membrane protein</topology>
    </subcellularLocation>
</comment>
<dbReference type="InterPro" id="IPR051525">
    <property type="entry name" value="DVL_RTFL_regulatory"/>
</dbReference>
<evidence type="ECO:0000256" key="8">
    <source>
        <dbReference type="SAM" id="MobiDB-lite"/>
    </source>
</evidence>
<accession>A0A2P5EAU9</accession>
<keyword evidence="10" id="KW-1185">Reference proteome</keyword>
<dbReference type="InParanoid" id="A0A2P5EAU9"/>
<dbReference type="EMBL" id="JXTC01000189">
    <property type="protein sequence ID" value="PON82677.1"/>
    <property type="molecule type" value="Genomic_DNA"/>
</dbReference>
<keyword evidence="6" id="KW-0472">Membrane</keyword>
<dbReference type="GO" id="GO:0005886">
    <property type="term" value="C:plasma membrane"/>
    <property type="evidence" value="ECO:0007669"/>
    <property type="project" value="UniProtKB-SubCell"/>
</dbReference>
<dbReference type="Pfam" id="PF08137">
    <property type="entry name" value="DVL"/>
    <property type="match status" value="1"/>
</dbReference>
<keyword evidence="5" id="KW-1133">Transmembrane helix</keyword>
<dbReference type="GO" id="GO:0048367">
    <property type="term" value="P:shoot system development"/>
    <property type="evidence" value="ECO:0007669"/>
    <property type="project" value="UniProtKB-ARBA"/>
</dbReference>
<keyword evidence="3" id="KW-1003">Cell membrane</keyword>
<protein>
    <submittedName>
        <fullName evidence="9">DEVIL-like protein</fullName>
    </submittedName>
</protein>
<evidence type="ECO:0000256" key="3">
    <source>
        <dbReference type="ARBA" id="ARBA00022475"/>
    </source>
</evidence>
<name>A0A2P5EAU9_TREOI</name>
<evidence type="ECO:0000256" key="7">
    <source>
        <dbReference type="ARBA" id="ARBA00024340"/>
    </source>
</evidence>
<keyword evidence="4" id="KW-0812">Transmembrane</keyword>
<gene>
    <name evidence="9" type="primary">TorDVL12</name>
    <name evidence="9" type="ORF">TorRG33x02_214530</name>
</gene>
<dbReference type="InterPro" id="IPR012552">
    <property type="entry name" value="DVL"/>
</dbReference>
<evidence type="ECO:0000256" key="4">
    <source>
        <dbReference type="ARBA" id="ARBA00022692"/>
    </source>
</evidence>
<evidence type="ECO:0000256" key="5">
    <source>
        <dbReference type="ARBA" id="ARBA00022989"/>
    </source>
</evidence>
<comment type="caution">
    <text evidence="9">The sequence shown here is derived from an EMBL/GenBank/DDBJ whole genome shotgun (WGS) entry which is preliminary data.</text>
</comment>
<evidence type="ECO:0000313" key="9">
    <source>
        <dbReference type="EMBL" id="PON82677.1"/>
    </source>
</evidence>
<evidence type="ECO:0000313" key="10">
    <source>
        <dbReference type="Proteomes" id="UP000237000"/>
    </source>
</evidence>
<dbReference type="Proteomes" id="UP000237000">
    <property type="component" value="Unassembled WGS sequence"/>
</dbReference>
<organism evidence="9 10">
    <name type="scientific">Trema orientale</name>
    <name type="common">Charcoal tree</name>
    <name type="synonym">Celtis orientalis</name>
    <dbReference type="NCBI Taxonomy" id="63057"/>
    <lineage>
        <taxon>Eukaryota</taxon>
        <taxon>Viridiplantae</taxon>
        <taxon>Streptophyta</taxon>
        <taxon>Embryophyta</taxon>
        <taxon>Tracheophyta</taxon>
        <taxon>Spermatophyta</taxon>
        <taxon>Magnoliopsida</taxon>
        <taxon>eudicotyledons</taxon>
        <taxon>Gunneridae</taxon>
        <taxon>Pentapetalae</taxon>
        <taxon>rosids</taxon>
        <taxon>fabids</taxon>
        <taxon>Rosales</taxon>
        <taxon>Cannabaceae</taxon>
        <taxon>Trema</taxon>
    </lineage>
</organism>
<sequence>MGQCISSRQKLEKAKEGGGGGGGGCVCKEERINGCLAMVQEQKSRLYIARKCLVMLLCWHKYSNY</sequence>
<evidence type="ECO:0000256" key="1">
    <source>
        <dbReference type="ARBA" id="ARBA00004162"/>
    </source>
</evidence>
<dbReference type="AlphaFoldDB" id="A0A2P5EAU9"/>
<keyword evidence="2" id="KW-0217">Developmental protein</keyword>
<dbReference type="OrthoDB" id="1613769at2759"/>
<evidence type="ECO:0000256" key="2">
    <source>
        <dbReference type="ARBA" id="ARBA00022473"/>
    </source>
</evidence>
<evidence type="ECO:0000256" key="6">
    <source>
        <dbReference type="ARBA" id="ARBA00023136"/>
    </source>
</evidence>
<reference evidence="10" key="1">
    <citation type="submission" date="2016-06" db="EMBL/GenBank/DDBJ databases">
        <title>Parallel loss of symbiosis genes in relatives of nitrogen-fixing non-legume Parasponia.</title>
        <authorList>
            <person name="Van Velzen R."/>
            <person name="Holmer R."/>
            <person name="Bu F."/>
            <person name="Rutten L."/>
            <person name="Van Zeijl A."/>
            <person name="Liu W."/>
            <person name="Santuari L."/>
            <person name="Cao Q."/>
            <person name="Sharma T."/>
            <person name="Shen D."/>
            <person name="Roswanjaya Y."/>
            <person name="Wardhani T."/>
            <person name="Kalhor M.S."/>
            <person name="Jansen J."/>
            <person name="Van den Hoogen J."/>
            <person name="Gungor B."/>
            <person name="Hartog M."/>
            <person name="Hontelez J."/>
            <person name="Verver J."/>
            <person name="Yang W.-C."/>
            <person name="Schijlen E."/>
            <person name="Repin R."/>
            <person name="Schilthuizen M."/>
            <person name="Schranz E."/>
            <person name="Heidstra R."/>
            <person name="Miyata K."/>
            <person name="Fedorova E."/>
            <person name="Kohlen W."/>
            <person name="Bisseling T."/>
            <person name="Smit S."/>
            <person name="Geurts R."/>
        </authorList>
    </citation>
    <scope>NUCLEOTIDE SEQUENCE [LARGE SCALE GENOMIC DNA]</scope>
    <source>
        <strain evidence="10">cv. RG33-2</strain>
    </source>
</reference>
<feature type="region of interest" description="Disordered" evidence="8">
    <location>
        <begin position="1"/>
        <end position="24"/>
    </location>
</feature>
<comment type="similarity">
    <text evidence="7">Belongs to the DVL/RTFL small polypeptides family.</text>
</comment>
<dbReference type="GO" id="GO:0008285">
    <property type="term" value="P:negative regulation of cell population proliferation"/>
    <property type="evidence" value="ECO:0007669"/>
    <property type="project" value="InterPro"/>
</dbReference>
<dbReference type="PANTHER" id="PTHR33102">
    <property type="entry name" value="DVL19-RELATED-RELATED"/>
    <property type="match status" value="1"/>
</dbReference>